<reference evidence="4 5" key="1">
    <citation type="submission" date="2018-02" db="EMBL/GenBank/DDBJ databases">
        <authorList>
            <person name="Cohen D.B."/>
            <person name="Kent A.D."/>
        </authorList>
    </citation>
    <scope>NUCLEOTIDE SEQUENCE [LARGE SCALE GENOMIC DNA]</scope>
    <source>
        <strain evidence="4">1</strain>
    </source>
</reference>
<evidence type="ECO:0000313" key="4">
    <source>
        <dbReference type="EMBL" id="SPD88110.1"/>
    </source>
</evidence>
<dbReference type="Pfam" id="PF01476">
    <property type="entry name" value="LysM"/>
    <property type="match status" value="2"/>
</dbReference>
<dbReference type="InterPro" id="IPR052196">
    <property type="entry name" value="Bact_Kbp"/>
</dbReference>
<dbReference type="PROSITE" id="PS51782">
    <property type="entry name" value="LYSM"/>
    <property type="match status" value="2"/>
</dbReference>
<dbReference type="PANTHER" id="PTHR34700">
    <property type="entry name" value="POTASSIUM BINDING PROTEIN KBP"/>
    <property type="match status" value="1"/>
</dbReference>
<dbReference type="KEGG" id="mgg:MPLG2_3080"/>
<keyword evidence="2" id="KW-0812">Transmembrane</keyword>
<keyword evidence="2" id="KW-1133">Transmembrane helix</keyword>
<evidence type="ECO:0000256" key="2">
    <source>
        <dbReference type="SAM" id="Phobius"/>
    </source>
</evidence>
<keyword evidence="5" id="KW-1185">Reference proteome</keyword>
<evidence type="ECO:0000259" key="3">
    <source>
        <dbReference type="PROSITE" id="PS51782"/>
    </source>
</evidence>
<proteinExistence type="predicted"/>
<organism evidence="4 5">
    <name type="scientific">Micropruina glycogenica</name>
    <dbReference type="NCBI Taxonomy" id="75385"/>
    <lineage>
        <taxon>Bacteria</taxon>
        <taxon>Bacillati</taxon>
        <taxon>Actinomycetota</taxon>
        <taxon>Actinomycetes</taxon>
        <taxon>Propionibacteriales</taxon>
        <taxon>Nocardioidaceae</taxon>
        <taxon>Micropruina</taxon>
    </lineage>
</organism>
<keyword evidence="2" id="KW-0472">Membrane</keyword>
<evidence type="ECO:0000256" key="1">
    <source>
        <dbReference type="SAM" id="MobiDB-lite"/>
    </source>
</evidence>
<feature type="compositionally biased region" description="Low complexity" evidence="1">
    <location>
        <begin position="279"/>
        <end position="311"/>
    </location>
</feature>
<feature type="transmembrane region" description="Helical" evidence="2">
    <location>
        <begin position="44"/>
        <end position="70"/>
    </location>
</feature>
<dbReference type="Proteomes" id="UP000238164">
    <property type="component" value="Chromosome 1"/>
</dbReference>
<feature type="domain" description="LysM" evidence="3">
    <location>
        <begin position="201"/>
        <end position="250"/>
    </location>
</feature>
<feature type="transmembrane region" description="Helical" evidence="2">
    <location>
        <begin position="82"/>
        <end position="100"/>
    </location>
</feature>
<feature type="domain" description="LysM" evidence="3">
    <location>
        <begin position="136"/>
        <end position="186"/>
    </location>
</feature>
<dbReference type="RefSeq" id="WP_105186687.1">
    <property type="nucleotide sequence ID" value="NZ_BAAAGO010000006.1"/>
</dbReference>
<name>A0A2N9JJ84_9ACTN</name>
<dbReference type="EMBL" id="LT985188">
    <property type="protein sequence ID" value="SPD88110.1"/>
    <property type="molecule type" value="Genomic_DNA"/>
</dbReference>
<evidence type="ECO:0000313" key="5">
    <source>
        <dbReference type="Proteomes" id="UP000238164"/>
    </source>
</evidence>
<feature type="compositionally biased region" description="Polar residues" evidence="1">
    <location>
        <begin position="254"/>
        <end position="263"/>
    </location>
</feature>
<dbReference type="OrthoDB" id="8444614at2"/>
<dbReference type="PANTHER" id="PTHR34700:SF3">
    <property type="entry name" value="PHAGE-LIKE ELEMENT PBSX PROTEIN XKDQ"/>
    <property type="match status" value="1"/>
</dbReference>
<dbReference type="InterPro" id="IPR018392">
    <property type="entry name" value="LysM"/>
</dbReference>
<dbReference type="AlphaFoldDB" id="A0A2N9JJ84"/>
<feature type="region of interest" description="Disordered" evidence="1">
    <location>
        <begin position="253"/>
        <end position="323"/>
    </location>
</feature>
<dbReference type="InterPro" id="IPR036779">
    <property type="entry name" value="LysM_dom_sf"/>
</dbReference>
<dbReference type="SMART" id="SM00257">
    <property type="entry name" value="LysM"/>
    <property type="match status" value="2"/>
</dbReference>
<dbReference type="CDD" id="cd00118">
    <property type="entry name" value="LysM"/>
    <property type="match status" value="2"/>
</dbReference>
<dbReference type="Gene3D" id="3.10.350.10">
    <property type="entry name" value="LysM domain"/>
    <property type="match status" value="2"/>
</dbReference>
<protein>
    <submittedName>
        <fullName evidence="4">Nucleoid-associated protein YgaU, contains BON and LysM domains</fullName>
    </submittedName>
</protein>
<gene>
    <name evidence="4" type="ORF">MPLG2_3080</name>
</gene>
<sequence>MTRLRAIGAALALVLIVVAAPLALLVWGVPVTRVGNLLRPDDGSALLAVLTVLGWLAWAAFTASVVIEAINVVARRAVPLRLPMLGGLQAIAGALVFAALSPSGPAVAASPAVSAVAAVADEVARNADTEAPAEVAGYLVRPGDDLWSIAEQVLGEGRLWHQLADANPDLLANPTVDLTPGTRLVLPSGPEPSHHQVARSHTVTVKRGDTLSGLAEKHLGDADKWPRIYRANDDRIDDPDLIDIGWKLVIPASSKASAPQQQRPPRKPVTTVDAPTIEQPTPSSEATPAASTTATPVVSASSVAQQSAEPQPEAPSTSASSDPAWPLLGGLGAAAAAMILTGVGLARAGQLRARPLGRRIAHPPVDVRRYETALGRRERPDSPELLEKALRHLGAHAHETGRTLPRLDRVLLDDVGVAFHWAQPVGEPPAPFQRAGSAWVLSARSAARLSDSAHPVPFPALVTLGRAQSGAWLMVDLESSPPLSLSGSRSLRHAAAAAMAVELSCSPWAAELCLTVVGGDEMFVRAACSELVRFTGDAEVALDALQAVANERSDDESPTALLRVDPDRAEAGAAHVVLIVDQPTEQQRARIDELLDRDLGISGVVAGAGAWTLTIDGTEESATATLDAGDLPIVPQLIPAHTRAAIGTIFAATDPGAHQPSGWWVEQASDNVRTLVPRRTDRLSVDEHRPDDPDRPYLRLFGPIDLIGAAGPQPARSRRQCEEYCAWLLENPNSTATRMTSELVVAETTRRSNMSRLRSWLGHDRDGQPYLPEAYSGRISLHPEVGSDWQRMQTLIAPGLNRLTAETLVDVLELVRGAPLADAAPGQWRWAEELRTDMASVARDAGVLLTRWAIDHRDLDLARWAAARALLAAPEDELLLVERIHTEHLAGNTGEVERLVRWVTSQARVLGVDLAPETIDACQQVMEGRTRPRAAR</sequence>
<accession>A0A2N9JJ84</accession>